<dbReference type="EMBL" id="AYKW01000067">
    <property type="protein sequence ID" value="PIL24409.1"/>
    <property type="molecule type" value="Genomic_DNA"/>
</dbReference>
<name>A0A2G8RSB7_9APHY</name>
<dbReference type="AlphaFoldDB" id="A0A2G8RSB7"/>
<sequence>MPSPPRKLTLLGINVDVLAIIISYLSPADAIAFSHTCQAARAIPLDPALHTVVLNRTTEQIEKFRDHLHAVPSRQNMLKCLTLTKAVTWEIDIHASDPANMITDIVEGAKNLQLFSCGAMEDMIRASDGRMASALTSRTNLRVLELRDGGAKVVEVLSELQSPHLRELALDVTFIHKLPWNELFEPLTRYHHLETLSISKGVGRILFPFTFLPPDFLAGLPPLPAGIAPDGVAPFSPQTAPVLPSVRTLSFHNTFIPMPFAATLFPAVTRLTFRTDRTLSFSVPAGGLQHEFGTPLPCWPHALAEAHLDVVDGALWPLTCRVRWLDFDFLPAGCAQEALDAVAQTAPEVLSVAYRIDADNVFWVRLPVIAGNLRFLDIRILELSGKRRRYVLLHLSSFPALKALFLCMRAFYQPDDHDAEVAAMALELAQANRTLRVVGIALTDGRSMRDDEPVWREELLGSCWWKVERDEEWLHEVKSMEAIPTQAGLKVRDYMYAADFESPDWEERMETLV</sequence>
<dbReference type="Proteomes" id="UP000230002">
    <property type="component" value="Unassembled WGS sequence"/>
</dbReference>
<protein>
    <recommendedName>
        <fullName evidence="3">F-box domain-containing protein</fullName>
    </recommendedName>
</protein>
<dbReference type="STRING" id="1077348.A0A2G8RSB7"/>
<evidence type="ECO:0000313" key="1">
    <source>
        <dbReference type="EMBL" id="PIL24409.1"/>
    </source>
</evidence>
<evidence type="ECO:0000313" key="2">
    <source>
        <dbReference type="Proteomes" id="UP000230002"/>
    </source>
</evidence>
<dbReference type="SUPFAM" id="SSF81383">
    <property type="entry name" value="F-box domain"/>
    <property type="match status" value="1"/>
</dbReference>
<proteinExistence type="predicted"/>
<evidence type="ECO:0008006" key="3">
    <source>
        <dbReference type="Google" id="ProtNLM"/>
    </source>
</evidence>
<dbReference type="OrthoDB" id="2780918at2759"/>
<reference evidence="1 2" key="1">
    <citation type="journal article" date="2015" name="Sci. Rep.">
        <title>Chromosome-level genome map provides insights into diverse defense mechanisms in the medicinal fungus Ganoderma sinense.</title>
        <authorList>
            <person name="Zhu Y."/>
            <person name="Xu J."/>
            <person name="Sun C."/>
            <person name="Zhou S."/>
            <person name="Xu H."/>
            <person name="Nelson D.R."/>
            <person name="Qian J."/>
            <person name="Song J."/>
            <person name="Luo H."/>
            <person name="Xiang L."/>
            <person name="Li Y."/>
            <person name="Xu Z."/>
            <person name="Ji A."/>
            <person name="Wang L."/>
            <person name="Lu S."/>
            <person name="Hayward A."/>
            <person name="Sun W."/>
            <person name="Li X."/>
            <person name="Schwartz D.C."/>
            <person name="Wang Y."/>
            <person name="Chen S."/>
        </authorList>
    </citation>
    <scope>NUCLEOTIDE SEQUENCE [LARGE SCALE GENOMIC DNA]</scope>
    <source>
        <strain evidence="1 2">ZZ0214-1</strain>
    </source>
</reference>
<organism evidence="1 2">
    <name type="scientific">Ganoderma sinense ZZ0214-1</name>
    <dbReference type="NCBI Taxonomy" id="1077348"/>
    <lineage>
        <taxon>Eukaryota</taxon>
        <taxon>Fungi</taxon>
        <taxon>Dikarya</taxon>
        <taxon>Basidiomycota</taxon>
        <taxon>Agaricomycotina</taxon>
        <taxon>Agaricomycetes</taxon>
        <taxon>Polyporales</taxon>
        <taxon>Polyporaceae</taxon>
        <taxon>Ganoderma</taxon>
    </lineage>
</organism>
<accession>A0A2G8RSB7</accession>
<gene>
    <name evidence="1" type="ORF">GSI_14163</name>
</gene>
<comment type="caution">
    <text evidence="1">The sequence shown here is derived from an EMBL/GenBank/DDBJ whole genome shotgun (WGS) entry which is preliminary data.</text>
</comment>
<keyword evidence="2" id="KW-1185">Reference proteome</keyword>
<dbReference type="SUPFAM" id="SSF52047">
    <property type="entry name" value="RNI-like"/>
    <property type="match status" value="1"/>
</dbReference>
<dbReference type="InterPro" id="IPR036047">
    <property type="entry name" value="F-box-like_dom_sf"/>
</dbReference>